<reference evidence="5" key="1">
    <citation type="submission" date="2012-04" db="EMBL/GenBank/DDBJ databases">
        <title>The Genome Sequence of Loa loa.</title>
        <authorList>
            <consortium name="The Broad Institute Genome Sequencing Platform"/>
            <consortium name="Broad Institute Genome Sequencing Center for Infectious Disease"/>
            <person name="Nutman T.B."/>
            <person name="Fink D.L."/>
            <person name="Russ C."/>
            <person name="Young S."/>
            <person name="Zeng Q."/>
            <person name="Gargeya S."/>
            <person name="Alvarado L."/>
            <person name="Berlin A."/>
            <person name="Chapman S.B."/>
            <person name="Chen Z."/>
            <person name="Freedman E."/>
            <person name="Gellesch M."/>
            <person name="Goldberg J."/>
            <person name="Griggs A."/>
            <person name="Gujja S."/>
            <person name="Heilman E.R."/>
            <person name="Heiman D."/>
            <person name="Howarth C."/>
            <person name="Mehta T."/>
            <person name="Neiman D."/>
            <person name="Pearson M."/>
            <person name="Roberts A."/>
            <person name="Saif S."/>
            <person name="Shea T."/>
            <person name="Shenoy N."/>
            <person name="Sisk P."/>
            <person name="Stolte C."/>
            <person name="Sykes S."/>
            <person name="White J."/>
            <person name="Yandava C."/>
            <person name="Haas B."/>
            <person name="Henn M.R."/>
            <person name="Nusbaum C."/>
            <person name="Birren B."/>
        </authorList>
    </citation>
    <scope>NUCLEOTIDE SEQUENCE [LARGE SCALE GENOMIC DNA]</scope>
</reference>
<name>A0A1I7W3S0_LOALO</name>
<keyword evidence="5" id="KW-1185">Reference proteome</keyword>
<evidence type="ECO:0000259" key="4">
    <source>
        <dbReference type="Pfam" id="PF26573"/>
    </source>
</evidence>
<reference evidence="6" key="2">
    <citation type="submission" date="2016-11" db="UniProtKB">
        <authorList>
            <consortium name="WormBaseParasite"/>
        </authorList>
    </citation>
    <scope>IDENTIFICATION</scope>
</reference>
<dbReference type="PANTHER" id="PTHR31139:SF4">
    <property type="entry name" value="ECTOPIC P GRANULES PROTEIN 5 HOMOLOG"/>
    <property type="match status" value="1"/>
</dbReference>
<dbReference type="InterPro" id="IPR051436">
    <property type="entry name" value="Autophagy-related_EPG5"/>
</dbReference>
<evidence type="ECO:0000259" key="3">
    <source>
        <dbReference type="Pfam" id="PF26103"/>
    </source>
</evidence>
<evidence type="ECO:0000313" key="6">
    <source>
        <dbReference type="WBParaSite" id="EN70_9337"/>
    </source>
</evidence>
<protein>
    <submittedName>
        <fullName evidence="6">DUF3437 domain-containing protein</fullName>
    </submittedName>
</protein>
<dbReference type="Pfam" id="PF26103">
    <property type="entry name" value="TPR_Epg5"/>
    <property type="match status" value="1"/>
</dbReference>
<keyword evidence="2" id="KW-0072">Autophagy</keyword>
<dbReference type="Pfam" id="PF26573">
    <property type="entry name" value="TPR_Epg5_2"/>
    <property type="match status" value="1"/>
</dbReference>
<dbReference type="GO" id="GO:0097352">
    <property type="term" value="P:autophagosome maturation"/>
    <property type="evidence" value="ECO:0007669"/>
    <property type="project" value="TreeGrafter"/>
</dbReference>
<dbReference type="InterPro" id="IPR058750">
    <property type="entry name" value="TPR_Epg5"/>
</dbReference>
<evidence type="ECO:0000256" key="1">
    <source>
        <dbReference type="ARBA" id="ARBA00010948"/>
    </source>
</evidence>
<feature type="domain" description="Epg5-like TPR" evidence="4">
    <location>
        <begin position="233"/>
        <end position="401"/>
    </location>
</feature>
<comment type="similarity">
    <text evidence="1">Belongs to the EPG5 family.</text>
</comment>
<dbReference type="InterPro" id="IPR059030">
    <property type="entry name" value="TPR_Epg5_mid"/>
</dbReference>
<feature type="domain" description="Epg5-like central TPR repeats" evidence="3">
    <location>
        <begin position="661"/>
        <end position="731"/>
    </location>
</feature>
<dbReference type="Proteomes" id="UP000095285">
    <property type="component" value="Unassembled WGS sequence"/>
</dbReference>
<evidence type="ECO:0000256" key="2">
    <source>
        <dbReference type="ARBA" id="ARBA00023006"/>
    </source>
</evidence>
<organism evidence="5 6">
    <name type="scientific">Loa loa</name>
    <name type="common">Eye worm</name>
    <name type="synonym">Filaria loa</name>
    <dbReference type="NCBI Taxonomy" id="7209"/>
    <lineage>
        <taxon>Eukaryota</taxon>
        <taxon>Metazoa</taxon>
        <taxon>Ecdysozoa</taxon>
        <taxon>Nematoda</taxon>
        <taxon>Chromadorea</taxon>
        <taxon>Rhabditida</taxon>
        <taxon>Spirurina</taxon>
        <taxon>Spiruromorpha</taxon>
        <taxon>Filarioidea</taxon>
        <taxon>Onchocercidae</taxon>
        <taxon>Loa</taxon>
    </lineage>
</organism>
<evidence type="ECO:0000313" key="5">
    <source>
        <dbReference type="Proteomes" id="UP000095285"/>
    </source>
</evidence>
<dbReference type="PANTHER" id="PTHR31139">
    <property type="entry name" value="ECTOPIC P GRANULES PROTEIN 5 HOMOLOG"/>
    <property type="match status" value="1"/>
</dbReference>
<dbReference type="STRING" id="7209.A0A1I7W3S0"/>
<sequence length="739" mass="83179">MNWGTDGNGKLWLQPEVHAVCADTLIKGHMTQCKATNGLISKSWNKVAKLASKVPDYEHQFDAFCWDILVRLKLPVQANNLNIQSVNDLASFFVFIIQRSLLSVDEFLSSGLSLWSELITSGCYVGSVVILARLMSSFPNAVTVLTSHEIFTHCLDRLLLCDFSSYAVQLIAGANKFPGPTVRLLGSAITQWKDGSKGVLSWFTSDDSVPPLIDSSNLNVSPWASFALLLAEQQSHETFYETLYQTMSKHPKHNLDQSVKKAASKSHVNIPIERLHFHRWVQFACSDNIKEHPIFPLILQNLAIHLYSRKIYLSTKFCFGEKYLTSPSSKALFDELREKILPQMEYNSEVGVSLFYKAFAQWLSNPKICNISFHAFEDFLLDHLLQFIVANDLHPWLEYMNINELRKKISDEQKLYIFACHLGSLVVNPPVIRARNLTQLVAQFNKRNQALPYPVIPLHPTLPREIPFDLSIACDSRNCLTPFAAHVRAINEAARIFVGVKDQIEMLDNEYIGYYPDLYTKSAGELPIVLKCGTTFGSKCAHPTTSTVTVAISRYQVSVEDKMKANRQKRSDELTSIYCKVFEQTSLHCANLENIVIKMHNYMVDISSSSAMHTKLLRDAGRILFYHSTSSITSLEMIFPPAADSYGFVLAKLGKAFIADNSQEQHNLMRVILNGSHLAHLLTPYFTPHCVPPAELFNLYTSLSKAVRNPITSSAALALLSQLDIKNAGDRLISICLKF</sequence>
<proteinExistence type="inferred from homology"/>
<accession>A0A1I7W3S0</accession>
<dbReference type="AlphaFoldDB" id="A0A1I7W3S0"/>
<dbReference type="GO" id="GO:0005737">
    <property type="term" value="C:cytoplasm"/>
    <property type="evidence" value="ECO:0007669"/>
    <property type="project" value="TreeGrafter"/>
</dbReference>
<dbReference type="WBParaSite" id="EN70_9337">
    <property type="protein sequence ID" value="EN70_9337"/>
    <property type="gene ID" value="EN70_9337"/>
</dbReference>